<evidence type="ECO:0000256" key="1">
    <source>
        <dbReference type="ARBA" id="ARBA00004196"/>
    </source>
</evidence>
<evidence type="ECO:0000259" key="7">
    <source>
        <dbReference type="PROSITE" id="PS50983"/>
    </source>
</evidence>
<protein>
    <submittedName>
        <fullName evidence="8">Iron complex transport system substrate-binding protein</fullName>
    </submittedName>
</protein>
<dbReference type="EMBL" id="JACHKZ010000026">
    <property type="protein sequence ID" value="MBB6579270.1"/>
    <property type="molecule type" value="Genomic_DNA"/>
</dbReference>
<evidence type="ECO:0000256" key="6">
    <source>
        <dbReference type="SAM" id="SignalP"/>
    </source>
</evidence>
<keyword evidence="4" id="KW-0410">Iron transport</keyword>
<feature type="chain" id="PRO_5047130080" evidence="6">
    <location>
        <begin position="28"/>
        <end position="318"/>
    </location>
</feature>
<evidence type="ECO:0000256" key="5">
    <source>
        <dbReference type="ARBA" id="ARBA00022729"/>
    </source>
</evidence>
<dbReference type="PANTHER" id="PTHR30532:SF28">
    <property type="entry name" value="PETROBACTIN-BINDING PROTEIN YCLQ"/>
    <property type="match status" value="1"/>
</dbReference>
<comment type="caution">
    <text evidence="8">The sequence shown here is derived from an EMBL/GenBank/DDBJ whole genome shotgun (WGS) entry which is preliminary data.</text>
</comment>
<keyword evidence="4" id="KW-0408">Iron</keyword>
<evidence type="ECO:0000256" key="3">
    <source>
        <dbReference type="ARBA" id="ARBA00022448"/>
    </source>
</evidence>
<comment type="similarity">
    <text evidence="2">Belongs to the bacterial solute-binding protein 8 family.</text>
</comment>
<keyword evidence="4" id="KW-0406">Ion transport</keyword>
<comment type="subcellular location">
    <subcellularLocation>
        <location evidence="1">Cell envelope</location>
    </subcellularLocation>
</comment>
<dbReference type="Gene3D" id="3.40.50.1980">
    <property type="entry name" value="Nitrogenase molybdenum iron protein domain"/>
    <property type="match status" value="2"/>
</dbReference>
<dbReference type="Pfam" id="PF01497">
    <property type="entry name" value="Peripla_BP_2"/>
    <property type="match status" value="1"/>
</dbReference>
<evidence type="ECO:0000256" key="4">
    <source>
        <dbReference type="ARBA" id="ARBA00022496"/>
    </source>
</evidence>
<dbReference type="RefSeq" id="WP_233464572.1">
    <property type="nucleotide sequence ID" value="NZ_JACHKZ010000026.1"/>
</dbReference>
<feature type="domain" description="Fe/B12 periplasmic-binding" evidence="7">
    <location>
        <begin position="50"/>
        <end position="318"/>
    </location>
</feature>
<accession>A0ABR6RJB4</accession>
<dbReference type="InterPro" id="IPR033870">
    <property type="entry name" value="FatB"/>
</dbReference>
<proteinExistence type="inferred from homology"/>
<evidence type="ECO:0000313" key="9">
    <source>
        <dbReference type="Proteomes" id="UP000562492"/>
    </source>
</evidence>
<dbReference type="PANTHER" id="PTHR30532">
    <property type="entry name" value="IRON III DICITRATE-BINDING PERIPLASMIC PROTEIN"/>
    <property type="match status" value="1"/>
</dbReference>
<dbReference type="InterPro" id="IPR002491">
    <property type="entry name" value="ABC_transptr_periplasmic_BD"/>
</dbReference>
<feature type="signal peptide" evidence="6">
    <location>
        <begin position="1"/>
        <end position="27"/>
    </location>
</feature>
<name>A0ABR6RJB4_9BURK</name>
<evidence type="ECO:0000256" key="2">
    <source>
        <dbReference type="ARBA" id="ARBA00008814"/>
    </source>
</evidence>
<dbReference type="Proteomes" id="UP000562492">
    <property type="component" value="Unassembled WGS sequence"/>
</dbReference>
<dbReference type="InterPro" id="IPR051313">
    <property type="entry name" value="Bact_iron-sidero_bind"/>
</dbReference>
<sequence length="318" mass="34446">MGSRSLRPLWSIALGLAILPMAGTALAQQPASITVQHARGSATVPYAPKRVVVYDLASLDTMQALKLPVAGLAKANFPAYMRGYADARYAVAGSLFEPDFDALSRLQPDLIVIAGRSAGKFDILSKIAPTIDLTVNNQHLLDDMQRNVNTLASLWGKQAEGQQLMQRVRAEVDSTRAIAQQQDTGLLVLAVSKNMNGQTPGSRFGLLYDVLGVKPALPADLAKPRGVPLQMDDIAKINPSWLYVIDRNAGTGSTTDREGKPVVASQELFDNDTIKNTEAGKKGRVVFLEPRIWYLLGVAGPQAMLHNAAQLREVWGHR</sequence>
<dbReference type="PROSITE" id="PS50983">
    <property type="entry name" value="FE_B12_PBP"/>
    <property type="match status" value="1"/>
</dbReference>
<gene>
    <name evidence="8" type="ORF">HNP33_003380</name>
</gene>
<keyword evidence="3" id="KW-0813">Transport</keyword>
<evidence type="ECO:0000313" key="8">
    <source>
        <dbReference type="EMBL" id="MBB6579270.1"/>
    </source>
</evidence>
<organism evidence="8 9">
    <name type="scientific">Comamonas odontotermitis</name>
    <dbReference type="NCBI Taxonomy" id="379895"/>
    <lineage>
        <taxon>Bacteria</taxon>
        <taxon>Pseudomonadati</taxon>
        <taxon>Pseudomonadota</taxon>
        <taxon>Betaproteobacteria</taxon>
        <taxon>Burkholderiales</taxon>
        <taxon>Comamonadaceae</taxon>
        <taxon>Comamonas</taxon>
    </lineage>
</organism>
<dbReference type="SUPFAM" id="SSF53807">
    <property type="entry name" value="Helical backbone' metal receptor"/>
    <property type="match status" value="1"/>
</dbReference>
<dbReference type="CDD" id="cd01140">
    <property type="entry name" value="FatB"/>
    <property type="match status" value="1"/>
</dbReference>
<keyword evidence="9" id="KW-1185">Reference proteome</keyword>
<keyword evidence="5 6" id="KW-0732">Signal</keyword>
<reference evidence="8 9" key="1">
    <citation type="submission" date="2020-08" db="EMBL/GenBank/DDBJ databases">
        <title>Functional genomics of gut bacteria from endangered species of beetles.</title>
        <authorList>
            <person name="Carlos-Shanley C."/>
        </authorList>
    </citation>
    <scope>NUCLEOTIDE SEQUENCE [LARGE SCALE GENOMIC DNA]</scope>
    <source>
        <strain evidence="8 9">S00124</strain>
    </source>
</reference>